<name>A0A6C0DAS1_9ZZZZ</name>
<accession>A0A6C0DAS1</accession>
<reference evidence="1" key="1">
    <citation type="journal article" date="2020" name="Nature">
        <title>Giant virus diversity and host interactions through global metagenomics.</title>
        <authorList>
            <person name="Schulz F."/>
            <person name="Roux S."/>
            <person name="Paez-Espino D."/>
            <person name="Jungbluth S."/>
            <person name="Walsh D.A."/>
            <person name="Denef V.J."/>
            <person name="McMahon K.D."/>
            <person name="Konstantinidis K.T."/>
            <person name="Eloe-Fadrosh E.A."/>
            <person name="Kyrpides N.C."/>
            <person name="Woyke T."/>
        </authorList>
    </citation>
    <scope>NUCLEOTIDE SEQUENCE</scope>
    <source>
        <strain evidence="1">GVMAG-M-3300023174-132</strain>
    </source>
</reference>
<proteinExistence type="predicted"/>
<evidence type="ECO:0000313" key="1">
    <source>
        <dbReference type="EMBL" id="QHT13607.1"/>
    </source>
</evidence>
<sequence>MWQIILLISCLLFVLVWLAQKRAEAFIDMPNDIPNPTDILNKVKGYISMIDDQAAGDSSLPDVMQKVKKWISAVDKPELWTHATNVMDKDPGELARMELQKRGEDNSRLK</sequence>
<dbReference type="EMBL" id="MN739575">
    <property type="protein sequence ID" value="QHT13607.1"/>
    <property type="molecule type" value="Genomic_DNA"/>
</dbReference>
<organism evidence="1">
    <name type="scientific">viral metagenome</name>
    <dbReference type="NCBI Taxonomy" id="1070528"/>
    <lineage>
        <taxon>unclassified sequences</taxon>
        <taxon>metagenomes</taxon>
        <taxon>organismal metagenomes</taxon>
    </lineage>
</organism>
<dbReference type="AlphaFoldDB" id="A0A6C0DAS1"/>
<protein>
    <submittedName>
        <fullName evidence="1">Uncharacterized protein</fullName>
    </submittedName>
</protein>